<dbReference type="PROSITE" id="PS50304">
    <property type="entry name" value="TUDOR"/>
    <property type="match status" value="5"/>
</dbReference>
<dbReference type="InterPro" id="IPR013083">
    <property type="entry name" value="Znf_RING/FYVE/PHD"/>
</dbReference>
<evidence type="ECO:0000259" key="6">
    <source>
        <dbReference type="PROSITE" id="PS50089"/>
    </source>
</evidence>
<dbReference type="GO" id="GO:0005737">
    <property type="term" value="C:cytoplasm"/>
    <property type="evidence" value="ECO:0007669"/>
    <property type="project" value="UniProtKB-ARBA"/>
</dbReference>
<feature type="domain" description="Tudor" evidence="8">
    <location>
        <begin position="1368"/>
        <end position="1429"/>
    </location>
</feature>
<feature type="domain" description="RING-type" evidence="6">
    <location>
        <begin position="10"/>
        <end position="62"/>
    </location>
</feature>
<dbReference type="InterPro" id="IPR001841">
    <property type="entry name" value="Znf_RING"/>
</dbReference>
<feature type="domain" description="Tudor" evidence="8">
    <location>
        <begin position="507"/>
        <end position="594"/>
    </location>
</feature>
<keyword evidence="10" id="KW-1185">Reference proteome</keyword>
<dbReference type="Proteomes" id="UP001054837">
    <property type="component" value="Unassembled WGS sequence"/>
</dbReference>
<accession>A0AAV4VUM7</accession>
<keyword evidence="1" id="KW-0479">Metal-binding</keyword>
<evidence type="ECO:0000256" key="3">
    <source>
        <dbReference type="ARBA" id="ARBA00022833"/>
    </source>
</evidence>
<dbReference type="CDD" id="cd19757">
    <property type="entry name" value="Bbox1"/>
    <property type="match status" value="1"/>
</dbReference>
<dbReference type="CDD" id="cd19756">
    <property type="entry name" value="Bbox2"/>
    <property type="match status" value="1"/>
</dbReference>
<dbReference type="InterPro" id="IPR002999">
    <property type="entry name" value="Tudor"/>
</dbReference>
<dbReference type="Gene3D" id="3.30.160.60">
    <property type="entry name" value="Classic Zinc Finger"/>
    <property type="match status" value="1"/>
</dbReference>
<dbReference type="PROSITE" id="PS50119">
    <property type="entry name" value="ZF_BBOX"/>
    <property type="match status" value="2"/>
</dbReference>
<evidence type="ECO:0000313" key="10">
    <source>
        <dbReference type="Proteomes" id="UP001054837"/>
    </source>
</evidence>
<feature type="domain" description="B box-type" evidence="7">
    <location>
        <begin position="119"/>
        <end position="164"/>
    </location>
</feature>
<comment type="caution">
    <text evidence="9">The sequence shown here is derived from an EMBL/GenBank/DDBJ whole genome shotgun (WGS) entry which is preliminary data.</text>
</comment>
<organism evidence="9 10">
    <name type="scientific">Caerostris darwini</name>
    <dbReference type="NCBI Taxonomy" id="1538125"/>
    <lineage>
        <taxon>Eukaryota</taxon>
        <taxon>Metazoa</taxon>
        <taxon>Ecdysozoa</taxon>
        <taxon>Arthropoda</taxon>
        <taxon>Chelicerata</taxon>
        <taxon>Arachnida</taxon>
        <taxon>Araneae</taxon>
        <taxon>Araneomorphae</taxon>
        <taxon>Entelegynae</taxon>
        <taxon>Araneoidea</taxon>
        <taxon>Araneidae</taxon>
        <taxon>Caerostris</taxon>
    </lineage>
</organism>
<feature type="domain" description="Tudor" evidence="8">
    <location>
        <begin position="1587"/>
        <end position="1645"/>
    </location>
</feature>
<dbReference type="InterPro" id="IPR000315">
    <property type="entry name" value="Znf_B-box"/>
</dbReference>
<protein>
    <submittedName>
        <fullName evidence="9">RING finger protein 17</fullName>
    </submittedName>
</protein>
<dbReference type="SMART" id="SM00184">
    <property type="entry name" value="RING"/>
    <property type="match status" value="2"/>
</dbReference>
<dbReference type="CDD" id="cd20379">
    <property type="entry name" value="Tudor_dTUD-like"/>
    <property type="match status" value="1"/>
</dbReference>
<keyword evidence="2 4" id="KW-0863">Zinc-finger</keyword>
<keyword evidence="3" id="KW-0862">Zinc</keyword>
<reference evidence="9 10" key="1">
    <citation type="submission" date="2021-06" db="EMBL/GenBank/DDBJ databases">
        <title>Caerostris darwini draft genome.</title>
        <authorList>
            <person name="Kono N."/>
            <person name="Arakawa K."/>
        </authorList>
    </citation>
    <scope>NUCLEOTIDE SEQUENCE [LARGE SCALE GENOMIC DNA]</scope>
</reference>
<dbReference type="Pfam" id="PF00567">
    <property type="entry name" value="TUDOR"/>
    <property type="match status" value="6"/>
</dbReference>
<dbReference type="SUPFAM" id="SSF57850">
    <property type="entry name" value="RING/U-box"/>
    <property type="match status" value="1"/>
</dbReference>
<dbReference type="SMART" id="SM00336">
    <property type="entry name" value="BBOX"/>
    <property type="match status" value="1"/>
</dbReference>
<evidence type="ECO:0000256" key="4">
    <source>
        <dbReference type="PROSITE-ProRule" id="PRU00024"/>
    </source>
</evidence>
<sequence>MLYSLKPFQCPQCNSSYSTRDVARFHSVTNFPRILTCCHSLCEKCLQLIEKKSKSFPCPTCQEIITLDDDSTQKFLPDIHALGIINANFRHSLPSLKVKMGPSNERKRYLHQDSLKQTDSSLICGHCKKHQALWRCDECQLHFCSLCFKELHVEKKRNHEAKKIFAELYNSLVQEGCPEHENKTVEFYCEIDDELTCSYCMLMGQHVGHDVKTLVDKNKSCADKIKSSLDDAIQILKQLMYTDHLLCEEIPKTKIDISDTLKDVHNYFHKLHAVLQMREKEIISELTEISQLCVKPLEEMRFQVTTYERDLLSIKKDAEAVIENPHLAVSAPAILKKLEEYKNLPCYLVPVNNASGKSIAVNLDLDSHFEEKIRQIGQIHFGFNSRFALLPKDDIPEDFHTSIPESFSAKLNAAFETDSNCDSISETFSEDSLSSNVGNDSHSSLQTSLKFKDYAKLQPERVYVTHIEDPSKFFIQPCGKSRKLKAMSEAINKWCKSYESNKSHVHILEPGNLYLVQYDLDKKWYRARVRSIIKPEDVDDSIIGKKLPIKTADGSIAVEDKNELKAAVFYIDYGNSEIVPISRIKKIQPRFLNLPGLAKECSLADIEPTTKNQWSKESIQTFAKLVNNKILTMQILEERNNVFQVDLSQIPDSDISNDGPVSVRDALIFLEIATFSSGSKSVCKKKKHYLDYLPPESLRMNANIGVIVSHVDNPATIYVQQTSTISYLSKLIFEMNEAYDVEMNSLLHNVYAPHIGMVCAAQYSLDKQWYRAKVIGLPGGANVEVQYVDFGNSEVINHKYLRKLFNKFFKLNIQAIPCKLAQVTYGSAAGWNPQVREWLTKYVSGKQFTLKSLGTVPGENKPEIVLYSSEKDCVKYVNALLVEAGFAESTGPYSSGGKRNNDLVDKLIKKHNPPNPMQIIPRVTDNSIPTVKKEKKLKSNASKNEEKQSLVTSSKKKYRNLALPPEAENYIEVHVSHIISPGSFYVQVAEENEKLILLMDDLQKVYENLQEEEEIVECVVGKLYAVFCYKRKKWFRGSIVEKVSENIIKVFFVDYGNTEELEKKYLRRLMEKFVQQKSFSKLCHFDGIVPAGGTEKWSNSACDGFRDVVSSHKSLFLSCKVNLNDSTESLPVDLFTELIVDGGALEPTSLEYTSLTKRILNFGYAILNRQKYRSRSQSNHKFSEIMENTQPSEITTLQPSEITTSQPSEITTLQPSEITTLQASEITSEITILKPSEVALESTEATTLQLAQAKTNITHKTSHIASSSIPFLIILDDEISAVEKQKVIHKKHELCAKERELQPEKPTFQWKPAVPPFESTFQGLVTNIGDDGSICLYARQNGISAVDTITKALEFRYQESNFKILKKSPPIGEAVIAKFSVDNRWYRAEIASIYPSSKVKVNYVDYGNYEIVPLSYLRTDIIMKDFPRQSLECALFGIGTDNECKWDEKLVSFLHSQLVDSEVTVEIKAAPDKRGRLQCVIRTATGINVTELLLNMGFHDPSDKLETEDIPSPTPRIFKSAVGLKNGTVYPVCVTEAPSRNIIYLQILKIPNPKDEHEIELNKMFEGFLQLIAALQNKAENFPEVEEAVIGMACCAKYSYDDNWYRCEITDLTEKGAAVLYVDYGNSETVPIDRLRELGEEFIDFPIQVHFCEFCGVEPVGHEWDIKTRNLLIKSLLARKTELFAKVMVAGNITQVEMLEKTVDGEYKSAFEDLVKENLVMFKC</sequence>
<evidence type="ECO:0000256" key="2">
    <source>
        <dbReference type="ARBA" id="ARBA00022771"/>
    </source>
</evidence>
<dbReference type="FunFam" id="2.30.30.140:FF:000018">
    <property type="entry name" value="Serine/threonine-protein kinase 31"/>
    <property type="match status" value="4"/>
</dbReference>
<dbReference type="Gene3D" id="2.30.30.140">
    <property type="match status" value="5"/>
</dbReference>
<evidence type="ECO:0000256" key="5">
    <source>
        <dbReference type="SAM" id="Coils"/>
    </source>
</evidence>
<dbReference type="Gene3D" id="3.30.40.10">
    <property type="entry name" value="Zinc/RING finger domain, C3HC4 (zinc finger)"/>
    <property type="match status" value="1"/>
</dbReference>
<gene>
    <name evidence="9" type="primary">Rnf17</name>
    <name evidence="9" type="ORF">CDAR_81571</name>
</gene>
<feature type="coiled-coil region" evidence="5">
    <location>
        <begin position="992"/>
        <end position="1019"/>
    </location>
</feature>
<feature type="domain" description="B box-type" evidence="7">
    <location>
        <begin position="177"/>
        <end position="214"/>
    </location>
</feature>
<dbReference type="Gene3D" id="2.40.50.90">
    <property type="match status" value="5"/>
</dbReference>
<feature type="domain" description="Tudor" evidence="8">
    <location>
        <begin position="752"/>
        <end position="811"/>
    </location>
</feature>
<dbReference type="SUPFAM" id="SSF57845">
    <property type="entry name" value="B-box zinc-binding domain"/>
    <property type="match status" value="1"/>
</dbReference>
<dbReference type="EMBL" id="BPLQ01013689">
    <property type="protein sequence ID" value="GIY74057.1"/>
    <property type="molecule type" value="Genomic_DNA"/>
</dbReference>
<dbReference type="Pfam" id="PF00643">
    <property type="entry name" value="zf-B_box"/>
    <property type="match status" value="1"/>
</dbReference>
<evidence type="ECO:0000259" key="7">
    <source>
        <dbReference type="PROSITE" id="PS50119"/>
    </source>
</evidence>
<proteinExistence type="predicted"/>
<dbReference type="GO" id="GO:0008270">
    <property type="term" value="F:zinc ion binding"/>
    <property type="evidence" value="ECO:0007669"/>
    <property type="project" value="UniProtKB-KW"/>
</dbReference>
<dbReference type="PROSITE" id="PS50089">
    <property type="entry name" value="ZF_RING_2"/>
    <property type="match status" value="1"/>
</dbReference>
<name>A0AAV4VUM7_9ARAC</name>
<dbReference type="SMART" id="SM00333">
    <property type="entry name" value="TUDOR"/>
    <property type="match status" value="5"/>
</dbReference>
<dbReference type="PANTHER" id="PTHR16442:SF1">
    <property type="entry name" value="RING FINGER PROTEIN 17"/>
    <property type="match status" value="1"/>
</dbReference>
<feature type="domain" description="Tudor" evidence="8">
    <location>
        <begin position="1017"/>
        <end position="1076"/>
    </location>
</feature>
<keyword evidence="5" id="KW-0175">Coiled coil</keyword>
<evidence type="ECO:0000259" key="8">
    <source>
        <dbReference type="PROSITE" id="PS50304"/>
    </source>
</evidence>
<evidence type="ECO:0000256" key="1">
    <source>
        <dbReference type="ARBA" id="ARBA00022723"/>
    </source>
</evidence>
<dbReference type="InterPro" id="IPR017907">
    <property type="entry name" value="Znf_RING_CS"/>
</dbReference>
<dbReference type="PROSITE" id="PS00518">
    <property type="entry name" value="ZF_RING_1"/>
    <property type="match status" value="1"/>
</dbReference>
<dbReference type="SUPFAM" id="SSF63748">
    <property type="entry name" value="Tudor/PWWP/MBT"/>
    <property type="match status" value="5"/>
</dbReference>
<evidence type="ECO:0000313" key="9">
    <source>
        <dbReference type="EMBL" id="GIY74057.1"/>
    </source>
</evidence>
<dbReference type="PANTHER" id="PTHR16442">
    <property type="entry name" value="RING FINGER PROTEIN 17"/>
    <property type="match status" value="1"/>
</dbReference>
<dbReference type="InterPro" id="IPR035437">
    <property type="entry name" value="SNase_OB-fold_sf"/>
</dbReference>